<dbReference type="Pfam" id="PF12277">
    <property type="entry name" value="DUF3618"/>
    <property type="match status" value="1"/>
</dbReference>
<evidence type="ECO:0000313" key="2">
    <source>
        <dbReference type="EMBL" id="KAB0267647.1"/>
    </source>
</evidence>
<name>A0A5N3PD21_9HYPH</name>
<accession>A0A5N3PD21</accession>
<gene>
    <name evidence="2" type="ORF">FEZ63_10205</name>
</gene>
<protein>
    <submittedName>
        <fullName evidence="2">DUF3618 domain-containing protein</fullName>
    </submittedName>
</protein>
<keyword evidence="3" id="KW-1185">Reference proteome</keyword>
<dbReference type="OrthoDB" id="7471221at2"/>
<dbReference type="AlphaFoldDB" id="A0A5N3PD21"/>
<evidence type="ECO:0000256" key="1">
    <source>
        <dbReference type="SAM" id="MobiDB-lite"/>
    </source>
</evidence>
<evidence type="ECO:0000313" key="3">
    <source>
        <dbReference type="Proteomes" id="UP000325684"/>
    </source>
</evidence>
<organism evidence="2 3">
    <name type="scientific">Microvirga brassicacearum</name>
    <dbReference type="NCBI Taxonomy" id="2580413"/>
    <lineage>
        <taxon>Bacteria</taxon>
        <taxon>Pseudomonadati</taxon>
        <taxon>Pseudomonadota</taxon>
        <taxon>Alphaproteobacteria</taxon>
        <taxon>Hyphomicrobiales</taxon>
        <taxon>Methylobacteriaceae</taxon>
        <taxon>Microvirga</taxon>
    </lineage>
</organism>
<reference evidence="2 3" key="1">
    <citation type="journal article" date="2019" name="Microorganisms">
        <title>Genome Insights into the Novel Species Microvirga brassicacearum, a Rapeseed Endophyte with Biotechnological Potential.</title>
        <authorList>
            <person name="Jimenez-Gomez A."/>
            <person name="Saati-Santamaria Z."/>
            <person name="Igual J.M."/>
            <person name="Rivas R."/>
            <person name="Mateos P.F."/>
            <person name="Garcia-Fraile P."/>
        </authorList>
    </citation>
    <scope>NUCLEOTIDE SEQUENCE [LARGE SCALE GENOMIC DNA]</scope>
    <source>
        <strain evidence="2 3">CDVBN77</strain>
    </source>
</reference>
<dbReference type="Proteomes" id="UP000325684">
    <property type="component" value="Unassembled WGS sequence"/>
</dbReference>
<dbReference type="InterPro" id="IPR022062">
    <property type="entry name" value="DUF3618"/>
</dbReference>
<dbReference type="RefSeq" id="WP_150943909.1">
    <property type="nucleotide sequence ID" value="NZ_VCMV01000013.1"/>
</dbReference>
<proteinExistence type="predicted"/>
<feature type="region of interest" description="Disordered" evidence="1">
    <location>
        <begin position="80"/>
        <end position="107"/>
    </location>
</feature>
<comment type="caution">
    <text evidence="2">The sequence shown here is derived from an EMBL/GenBank/DDBJ whole genome shotgun (WGS) entry which is preliminary data.</text>
</comment>
<sequence>MTQTLEELQREVEQSRAKLDITLDRLEEKLTVSGVVDDLLGTARSGRFAPVFDHALDTIKRNPVPILLVAAGVGLLLHRLGPKPKQAPTRSPRVAVDEDLPPAPLEPRLYQTGATTLQSREDLEGRRRAANIRI</sequence>
<dbReference type="EMBL" id="VCMV01000013">
    <property type="protein sequence ID" value="KAB0267647.1"/>
    <property type="molecule type" value="Genomic_DNA"/>
</dbReference>